<dbReference type="HOGENOM" id="CLU_007073_0_1_1"/>
<feature type="region of interest" description="Disordered" evidence="6">
    <location>
        <begin position="1"/>
        <end position="25"/>
    </location>
</feature>
<dbReference type="RefSeq" id="XP_008724050.1">
    <property type="nucleotide sequence ID" value="XM_008725828.1"/>
</dbReference>
<organism evidence="8">
    <name type="scientific">Cladophialophora carrionii CBS 160.54</name>
    <dbReference type="NCBI Taxonomy" id="1279043"/>
    <lineage>
        <taxon>Eukaryota</taxon>
        <taxon>Fungi</taxon>
        <taxon>Dikarya</taxon>
        <taxon>Ascomycota</taxon>
        <taxon>Pezizomycotina</taxon>
        <taxon>Eurotiomycetes</taxon>
        <taxon>Chaetothyriomycetidae</taxon>
        <taxon>Chaetothyriales</taxon>
        <taxon>Herpotrichiellaceae</taxon>
        <taxon>Cladophialophora</taxon>
    </lineage>
</organism>
<dbReference type="PANTHER" id="PTHR47783:SF1">
    <property type="entry name" value="ZN(II)2CYS6 TRANSCRIPTION FACTOR (EUROFUNG)"/>
    <property type="match status" value="1"/>
</dbReference>
<gene>
    <name evidence="8" type="ORF">G647_09835</name>
</gene>
<dbReference type="AlphaFoldDB" id="V9DLE3"/>
<dbReference type="CDD" id="cd12148">
    <property type="entry name" value="fungal_TF_MHR"/>
    <property type="match status" value="1"/>
</dbReference>
<feature type="region of interest" description="Disordered" evidence="6">
    <location>
        <begin position="795"/>
        <end position="833"/>
    </location>
</feature>
<evidence type="ECO:0000256" key="2">
    <source>
        <dbReference type="ARBA" id="ARBA00023015"/>
    </source>
</evidence>
<keyword evidence="1" id="KW-0479">Metal-binding</keyword>
<feature type="domain" description="Zn(2)-C6 fungal-type" evidence="7">
    <location>
        <begin position="46"/>
        <end position="75"/>
    </location>
</feature>
<dbReference type="EMBL" id="KI635850">
    <property type="protein sequence ID" value="ETI27153.1"/>
    <property type="molecule type" value="Genomic_DNA"/>
</dbReference>
<dbReference type="SMART" id="SM00066">
    <property type="entry name" value="GAL4"/>
    <property type="match status" value="1"/>
</dbReference>
<reference evidence="8" key="1">
    <citation type="submission" date="2013-03" db="EMBL/GenBank/DDBJ databases">
        <title>The Genome Sequence of Cladophialophora carrionii CBS 160.54.</title>
        <authorList>
            <consortium name="The Broad Institute Genomics Platform"/>
            <person name="Cuomo C."/>
            <person name="de Hoog S."/>
            <person name="Gorbushina A."/>
            <person name="Walker B."/>
            <person name="Young S.K."/>
            <person name="Zeng Q."/>
            <person name="Gargeya S."/>
            <person name="Fitzgerald M."/>
            <person name="Haas B."/>
            <person name="Abouelleil A."/>
            <person name="Allen A.W."/>
            <person name="Alvarado L."/>
            <person name="Arachchi H.M."/>
            <person name="Berlin A.M."/>
            <person name="Chapman S.B."/>
            <person name="Gainer-Dewar J."/>
            <person name="Goldberg J."/>
            <person name="Griggs A."/>
            <person name="Gujja S."/>
            <person name="Hansen M."/>
            <person name="Howarth C."/>
            <person name="Imamovic A."/>
            <person name="Ireland A."/>
            <person name="Larimer J."/>
            <person name="McCowan C."/>
            <person name="Murphy C."/>
            <person name="Pearson M."/>
            <person name="Poon T.W."/>
            <person name="Priest M."/>
            <person name="Roberts A."/>
            <person name="Saif S."/>
            <person name="Shea T."/>
            <person name="Sisk P."/>
            <person name="Sykes S."/>
            <person name="Wortman J."/>
            <person name="Nusbaum C."/>
            <person name="Birren B."/>
        </authorList>
    </citation>
    <scope>NUCLEOTIDE SEQUENCE [LARGE SCALE GENOMIC DNA]</scope>
    <source>
        <strain evidence="8">CBS 160.54</strain>
    </source>
</reference>
<dbReference type="GeneID" id="19988328"/>
<evidence type="ECO:0000256" key="3">
    <source>
        <dbReference type="ARBA" id="ARBA00023125"/>
    </source>
</evidence>
<dbReference type="PROSITE" id="PS50048">
    <property type="entry name" value="ZN2_CY6_FUNGAL_2"/>
    <property type="match status" value="1"/>
</dbReference>
<evidence type="ECO:0000259" key="7">
    <source>
        <dbReference type="PROSITE" id="PS50048"/>
    </source>
</evidence>
<evidence type="ECO:0000313" key="8">
    <source>
        <dbReference type="EMBL" id="ETI27153.1"/>
    </source>
</evidence>
<name>V9DLE3_9EURO</name>
<dbReference type="PROSITE" id="PS00463">
    <property type="entry name" value="ZN2_CY6_FUNGAL_1"/>
    <property type="match status" value="1"/>
</dbReference>
<dbReference type="GO" id="GO:0008270">
    <property type="term" value="F:zinc ion binding"/>
    <property type="evidence" value="ECO:0007669"/>
    <property type="project" value="InterPro"/>
</dbReference>
<dbReference type="Proteomes" id="UP000030678">
    <property type="component" value="Unassembled WGS sequence"/>
</dbReference>
<feature type="compositionally biased region" description="Polar residues" evidence="6">
    <location>
        <begin position="1"/>
        <end position="13"/>
    </location>
</feature>
<dbReference type="SMART" id="SM00906">
    <property type="entry name" value="Fungal_trans"/>
    <property type="match status" value="1"/>
</dbReference>
<evidence type="ECO:0000256" key="5">
    <source>
        <dbReference type="ARBA" id="ARBA00023242"/>
    </source>
</evidence>
<dbReference type="PANTHER" id="PTHR47783">
    <property type="entry name" value="ZN(II)2CYS6 TRANSCRIPTION FACTOR (EUROFUNG)-RELATED"/>
    <property type="match status" value="1"/>
</dbReference>
<keyword evidence="2" id="KW-0805">Transcription regulation</keyword>
<dbReference type="Pfam" id="PF04082">
    <property type="entry name" value="Fungal_trans"/>
    <property type="match status" value="1"/>
</dbReference>
<evidence type="ECO:0000256" key="6">
    <source>
        <dbReference type="SAM" id="MobiDB-lite"/>
    </source>
</evidence>
<feature type="compositionally biased region" description="Basic and acidic residues" evidence="6">
    <location>
        <begin position="80"/>
        <end position="90"/>
    </location>
</feature>
<dbReference type="GO" id="GO:0000981">
    <property type="term" value="F:DNA-binding transcription factor activity, RNA polymerase II-specific"/>
    <property type="evidence" value="ECO:0007669"/>
    <property type="project" value="InterPro"/>
</dbReference>
<sequence>MSLSSARHGQPTVQHAPRGSIPPLRQIRFVSTDGQPHTKRRRINAACLTCRKRKTRCSGERPECKTCTDYGHECSGYADRPSREDGRVGENDEEEVDPGVRTSQTLSNDVDATARVSDAVEQSERERRTAVDDIISPASNHTGSSFTSSRNRVPYFRYFGPTAIVPGFKQMVVQIKDHQSSLPSAGEGSPASGQPSNAPVHAGHDRAPVVVPFYDATDPDPVAPLIVHLCDTFFIRLGCNYPFLQRERFLKDLEEKKVDAILVDAVCAVAARFSSHSLLCTSKDLSVPVDDEGNVLRAFRGQPFAQRAMSAVIDTFSCPTIAVAQACLLLAYEEFGTDHDSGLWMYLGTAIRMAQDLGMQKLEGLQLEGRIGPTPKTVKHGQAGKVQEQKRFEQQQNLSQNLPEVLNAELDDRRASEQERVDTFWAIFFLDRAVSSGVGRPVTLRDKDIEISFPYRADKMITGGYPDPFPAMIQIVHMYGRVADVLNNIKDVSQVIPEVLKRLASMERDLTGFYQRLSPKLHFNATNFQQYVKAGHGTNFILLHFWFHTLIVLVHQPTLLHSFEGRIQQLFPDSRELSMSSAKTIADILAFAELIDVKSFIGNPFTSQPMYVAACAFLAEAAAHTSQPSSRATSPRPNGYSLLTRHATSDEKAQKAASARHTLLATAANQNYQRCYKALQTLDSYWAGCRYILTALDQKSKGLMDPLLFTAEDVDGQMPSTQPSFTTPGWRRSTSLAASLGVDARFRGLKGRPDRGTSSSPSMELSHAIGWSLTGTANSPAPNLSFLYSMNDSGKGTSFAQQHQTGQEQSSTGHRTANRTTMQDSNPPSAVEAQLTGAGQVKTVSSLPYDPVSTEDADLLLGLHSPCTPSSAVPATGTSTVMPPNTNTSNYQPQLTPGYEPAMDLQQQFVDVQSQDVDNMLIRAQEIDMSGAQQFDFAFPGGDMIPWLEYLPPDVLTYFGDQHSSGDMIDASGSLEHR</sequence>
<dbReference type="VEuPathDB" id="FungiDB:G647_09835"/>
<dbReference type="SUPFAM" id="SSF57701">
    <property type="entry name" value="Zn2/Cys6 DNA-binding domain"/>
    <property type="match status" value="1"/>
</dbReference>
<keyword evidence="5" id="KW-0539">Nucleus</keyword>
<evidence type="ECO:0000256" key="1">
    <source>
        <dbReference type="ARBA" id="ARBA00022723"/>
    </source>
</evidence>
<evidence type="ECO:0000256" key="4">
    <source>
        <dbReference type="ARBA" id="ARBA00023163"/>
    </source>
</evidence>
<dbReference type="Gene3D" id="4.10.240.10">
    <property type="entry name" value="Zn(2)-C6 fungal-type DNA-binding domain"/>
    <property type="match status" value="1"/>
</dbReference>
<feature type="region of interest" description="Disordered" evidence="6">
    <location>
        <begin position="179"/>
        <end position="202"/>
    </location>
</feature>
<proteinExistence type="predicted"/>
<dbReference type="InterPro" id="IPR001138">
    <property type="entry name" value="Zn2Cys6_DnaBD"/>
</dbReference>
<dbReference type="CDD" id="cd00067">
    <property type="entry name" value="GAL4"/>
    <property type="match status" value="1"/>
</dbReference>
<dbReference type="InterPro" id="IPR036864">
    <property type="entry name" value="Zn2-C6_fun-type_DNA-bd_sf"/>
</dbReference>
<keyword evidence="4" id="KW-0804">Transcription</keyword>
<dbReference type="GO" id="GO:0003677">
    <property type="term" value="F:DNA binding"/>
    <property type="evidence" value="ECO:0007669"/>
    <property type="project" value="UniProtKB-KW"/>
</dbReference>
<keyword evidence="3" id="KW-0238">DNA-binding</keyword>
<dbReference type="OrthoDB" id="2354469at2759"/>
<protein>
    <recommendedName>
        <fullName evidence="7">Zn(2)-C6 fungal-type domain-containing protein</fullName>
    </recommendedName>
</protein>
<feature type="compositionally biased region" description="Polar residues" evidence="6">
    <location>
        <begin position="795"/>
        <end position="828"/>
    </location>
</feature>
<dbReference type="Pfam" id="PF00172">
    <property type="entry name" value="Zn_clus"/>
    <property type="match status" value="1"/>
</dbReference>
<feature type="region of interest" description="Disordered" evidence="6">
    <location>
        <begin position="77"/>
        <end position="103"/>
    </location>
</feature>
<dbReference type="GO" id="GO:0006351">
    <property type="term" value="P:DNA-templated transcription"/>
    <property type="evidence" value="ECO:0007669"/>
    <property type="project" value="InterPro"/>
</dbReference>
<accession>V9DLE3</accession>
<dbReference type="InterPro" id="IPR007219">
    <property type="entry name" value="XnlR_reg_dom"/>
</dbReference>